<sequence>MTVKRNRKIGSFKEELLVKSREAMLSAVQIFNNPNIHFKSENFIILANISWMYLLHAHYRDKKIEYRYFRQTGQRKKFDKTKKGAFKYWELERCLDDKDCPIDNITKANLKFLIGLRHEIEHQMTTKIDEYLSARFQACCLNYNDFIKQLFGDSYGIDKHLSFSLQFSTIKEEHANQLRKFTDLPSNIASYINDFDNELTDQDYNNIRYSYRVLYVPKAVNRKGQADKVIEFIPANSPEAEGLNKEYVLVKEREKKKHLPGEIYDFMQANGYPKFTAYQHTLLWKEKDAKNPLLGYGTQVAKTWYWYDNWLNEVQEYCQKSGDLYK</sequence>
<dbReference type="InterPro" id="IPR022104">
    <property type="entry name" value="DUF3644"/>
</dbReference>
<proteinExistence type="predicted"/>
<accession>A0A1H6UGM7</accession>
<evidence type="ECO:0000313" key="3">
    <source>
        <dbReference type="Proteomes" id="UP000199702"/>
    </source>
</evidence>
<dbReference type="RefSeq" id="WP_091312200.1">
    <property type="nucleotide sequence ID" value="NZ_CBCSJU010000004.1"/>
</dbReference>
<dbReference type="Pfam" id="PF12358">
    <property type="entry name" value="DUF3644"/>
    <property type="match status" value="1"/>
</dbReference>
<feature type="domain" description="DUF3644" evidence="1">
    <location>
        <begin position="15"/>
        <end position="199"/>
    </location>
</feature>
<dbReference type="EMBL" id="FNYA01000004">
    <property type="protein sequence ID" value="SEI91553.1"/>
    <property type="molecule type" value="Genomic_DNA"/>
</dbReference>
<organism evidence="2 3">
    <name type="scientific">Flavobacterium terrigena</name>
    <dbReference type="NCBI Taxonomy" id="402734"/>
    <lineage>
        <taxon>Bacteria</taxon>
        <taxon>Pseudomonadati</taxon>
        <taxon>Bacteroidota</taxon>
        <taxon>Flavobacteriia</taxon>
        <taxon>Flavobacteriales</taxon>
        <taxon>Flavobacteriaceae</taxon>
        <taxon>Flavobacterium</taxon>
    </lineage>
</organism>
<dbReference type="Proteomes" id="UP000199702">
    <property type="component" value="Unassembled WGS sequence"/>
</dbReference>
<reference evidence="3" key="1">
    <citation type="submission" date="2016-10" db="EMBL/GenBank/DDBJ databases">
        <authorList>
            <person name="Varghese N."/>
            <person name="Submissions S."/>
        </authorList>
    </citation>
    <scope>NUCLEOTIDE SEQUENCE [LARGE SCALE GENOMIC DNA]</scope>
    <source>
        <strain evidence="3">DSM 17934</strain>
    </source>
</reference>
<name>A0A1H6UGM7_9FLAO</name>
<gene>
    <name evidence="2" type="ORF">SAMN05660918_1908</name>
</gene>
<dbReference type="STRING" id="402734.SAMN05660918_1908"/>
<evidence type="ECO:0000259" key="1">
    <source>
        <dbReference type="Pfam" id="PF12358"/>
    </source>
</evidence>
<dbReference type="OrthoDB" id="1551227at2"/>
<protein>
    <recommendedName>
        <fullName evidence="1">DUF3644 domain-containing protein</fullName>
    </recommendedName>
</protein>
<keyword evidence="3" id="KW-1185">Reference proteome</keyword>
<evidence type="ECO:0000313" key="2">
    <source>
        <dbReference type="EMBL" id="SEI91553.1"/>
    </source>
</evidence>
<dbReference type="AlphaFoldDB" id="A0A1H6UGM7"/>